<proteinExistence type="predicted"/>
<dbReference type="SUPFAM" id="SSF55785">
    <property type="entry name" value="PYP-like sensor domain (PAS domain)"/>
    <property type="match status" value="2"/>
</dbReference>
<evidence type="ECO:0000259" key="1">
    <source>
        <dbReference type="PROSITE" id="PS50112"/>
    </source>
</evidence>
<dbReference type="PROSITE" id="PS50887">
    <property type="entry name" value="GGDEF"/>
    <property type="match status" value="1"/>
</dbReference>
<dbReference type="EMBL" id="JAOUSF010000002">
    <property type="protein sequence ID" value="MCU9613425.1"/>
    <property type="molecule type" value="Genomic_DNA"/>
</dbReference>
<dbReference type="Pfam" id="PF13426">
    <property type="entry name" value="PAS_9"/>
    <property type="match status" value="2"/>
</dbReference>
<dbReference type="InterPro" id="IPR000014">
    <property type="entry name" value="PAS"/>
</dbReference>
<dbReference type="Gene3D" id="3.30.70.270">
    <property type="match status" value="1"/>
</dbReference>
<dbReference type="PANTHER" id="PTHR44757">
    <property type="entry name" value="DIGUANYLATE CYCLASE DGCP"/>
    <property type="match status" value="1"/>
</dbReference>
<accession>A0AAE3IWN0</accession>
<dbReference type="CDD" id="cd00130">
    <property type="entry name" value="PAS"/>
    <property type="match status" value="2"/>
</dbReference>
<dbReference type="InterPro" id="IPR052155">
    <property type="entry name" value="Biofilm_reg_signaling"/>
</dbReference>
<dbReference type="NCBIfam" id="TIGR00229">
    <property type="entry name" value="sensory_box"/>
    <property type="match status" value="2"/>
</dbReference>
<keyword evidence="4" id="KW-1185">Reference proteome</keyword>
<evidence type="ECO:0000313" key="4">
    <source>
        <dbReference type="Proteomes" id="UP001209318"/>
    </source>
</evidence>
<dbReference type="InterPro" id="IPR029787">
    <property type="entry name" value="Nucleotide_cyclase"/>
</dbReference>
<feature type="domain" description="GGDEF" evidence="2">
    <location>
        <begin position="274"/>
        <end position="406"/>
    </location>
</feature>
<comment type="caution">
    <text evidence="3">The sequence shown here is derived from an EMBL/GenBank/DDBJ whole genome shotgun (WGS) entry which is preliminary data.</text>
</comment>
<dbReference type="PANTHER" id="PTHR44757:SF2">
    <property type="entry name" value="BIOFILM ARCHITECTURE MAINTENANCE PROTEIN MBAA"/>
    <property type="match status" value="1"/>
</dbReference>
<organism evidence="3 4">
    <name type="scientific">Perspicuibacillus lycopersici</name>
    <dbReference type="NCBI Taxonomy" id="1325689"/>
    <lineage>
        <taxon>Bacteria</taxon>
        <taxon>Bacillati</taxon>
        <taxon>Bacillota</taxon>
        <taxon>Bacilli</taxon>
        <taxon>Bacillales</taxon>
        <taxon>Bacillaceae</taxon>
        <taxon>Perspicuibacillus</taxon>
    </lineage>
</organism>
<reference evidence="3" key="1">
    <citation type="submission" date="2022-10" db="EMBL/GenBank/DDBJ databases">
        <title>Description of Fervidibacillus gen. nov. in the family Fervidibacillaceae fam. nov. with two species, Fervidibacillus albus sp. nov., and Fervidibacillus halotolerans sp. nov., isolated from tidal flat sediments.</title>
        <authorList>
            <person name="Kwon K.K."/>
            <person name="Yang S.-H."/>
        </authorList>
    </citation>
    <scope>NUCLEOTIDE SEQUENCE</scope>
    <source>
        <strain evidence="3">JCM 19140</strain>
    </source>
</reference>
<name>A0AAE3IWN0_9BACI</name>
<dbReference type="PROSITE" id="PS50112">
    <property type="entry name" value="PAS"/>
    <property type="match status" value="1"/>
</dbReference>
<dbReference type="InterPro" id="IPR035965">
    <property type="entry name" value="PAS-like_dom_sf"/>
</dbReference>
<dbReference type="CDD" id="cd01949">
    <property type="entry name" value="GGDEF"/>
    <property type="match status" value="1"/>
</dbReference>
<evidence type="ECO:0000313" key="3">
    <source>
        <dbReference type="EMBL" id="MCU9613425.1"/>
    </source>
</evidence>
<dbReference type="NCBIfam" id="TIGR00254">
    <property type="entry name" value="GGDEF"/>
    <property type="match status" value="1"/>
</dbReference>
<sequence>MDQTVANKLSHGLYMIQNGKFLWVNESFGKIFGYSSDEIKKKNYEEMIDPDVCSTLSQFISKTNSGEMEQFEIEGKGIKRDGCLIDISLSNRRIVFDGKPTSIGSVIDISDRKKLEGKLKESQERYRNLVENSLVGIMIHENETFKYANPMALNLLGAENTAEVIGQPIDRFVHSKFKSIVSKRIENIVRDGKSVPPMYQKMIRIDGTEIDVEISGIPIQLGDISAVEIMFWDVTDKKKEEELVRYRAYYDTLTDLPNYNKFQQDYADEFNEDQYFTLLYLDMDGLKEINEYYGRQAGDMVMVKVAARLSGIIGNDGLIYRMNGDEFAIVLQGHKTDSELRSIGEKIKNITQLPIYTSNTTVRVSVTMGVVYYPNDGVEMEMLLRHADMAKNHALKEQAIYKIYDY</sequence>
<dbReference type="AlphaFoldDB" id="A0AAE3IWN0"/>
<dbReference type="Proteomes" id="UP001209318">
    <property type="component" value="Unassembled WGS sequence"/>
</dbReference>
<protein>
    <submittedName>
        <fullName evidence="3">Sensor domain-containing diguanylate cyclase</fullName>
    </submittedName>
</protein>
<dbReference type="Pfam" id="PF00990">
    <property type="entry name" value="GGDEF"/>
    <property type="match status" value="1"/>
</dbReference>
<dbReference type="Gene3D" id="3.30.450.20">
    <property type="entry name" value="PAS domain"/>
    <property type="match status" value="2"/>
</dbReference>
<dbReference type="SMART" id="SM00267">
    <property type="entry name" value="GGDEF"/>
    <property type="match status" value="1"/>
</dbReference>
<dbReference type="SMART" id="SM00091">
    <property type="entry name" value="PAS"/>
    <property type="match status" value="2"/>
</dbReference>
<dbReference type="InterPro" id="IPR000160">
    <property type="entry name" value="GGDEF_dom"/>
</dbReference>
<dbReference type="RefSeq" id="WP_263072631.1">
    <property type="nucleotide sequence ID" value="NZ_JAOUSF010000002.1"/>
</dbReference>
<evidence type="ECO:0000259" key="2">
    <source>
        <dbReference type="PROSITE" id="PS50887"/>
    </source>
</evidence>
<feature type="domain" description="PAS" evidence="1">
    <location>
        <begin position="18"/>
        <end position="67"/>
    </location>
</feature>
<dbReference type="InterPro" id="IPR043128">
    <property type="entry name" value="Rev_trsase/Diguanyl_cyclase"/>
</dbReference>
<dbReference type="SUPFAM" id="SSF55073">
    <property type="entry name" value="Nucleotide cyclase"/>
    <property type="match status" value="1"/>
</dbReference>
<gene>
    <name evidence="3" type="ORF">OEV98_07630</name>
</gene>